<reference evidence="3 4" key="1">
    <citation type="submission" date="2017-09" db="EMBL/GenBank/DDBJ databases">
        <title>Biodiversity and function of Thalassospira species in the particle-attached aromatic-hydrocarbon-degrading consortia from the surface seawater of the South China Sea.</title>
        <authorList>
            <person name="Dong C."/>
            <person name="Liu R."/>
            <person name="Shao Z."/>
        </authorList>
    </citation>
    <scope>NUCLEOTIDE SEQUENCE [LARGE SCALE GENOMIC DNA]</scope>
    <source>
        <strain evidence="3 4">CSC1P2</strain>
    </source>
</reference>
<dbReference type="SUPFAM" id="SSF53807">
    <property type="entry name" value="Helical backbone' metal receptor"/>
    <property type="match status" value="1"/>
</dbReference>
<dbReference type="RefSeq" id="WP_101268920.1">
    <property type="nucleotide sequence ID" value="NZ_NWTK01000012.1"/>
</dbReference>
<dbReference type="EMBL" id="NWTK01000012">
    <property type="protein sequence ID" value="PKR51932.1"/>
    <property type="molecule type" value="Genomic_DNA"/>
</dbReference>
<sequence>MRLYVLVIAAVIGLIGLCFPAFAQDRSGENASAQAVQVAQAGQPRRIVTIGAPATEIVYALGAGNHVVAVDITSTWPQEVADLPKVGYMRTLAAEGIISLQPDMIIGIAESGPAEVLARLRDLGIPVVLLPSLNRIENLPKAIDVASNALGRSEDGNILRTSVENDIAAIHKLAANGAAKPDRENIVFLMSVGHGQPMSAGRDTTANEIIELVGAQNPMGDYEGFKPVSPEIVAANNADYVLVTSSTLDQLGGVAGLQANPLFGLHHAVAEGHVLSVSASTILGFGPRSAGEIRHIATQLHEFETGK</sequence>
<dbReference type="PANTHER" id="PTHR30535">
    <property type="entry name" value="VITAMIN B12-BINDING PROTEIN"/>
    <property type="match status" value="1"/>
</dbReference>
<feature type="signal peptide" evidence="1">
    <location>
        <begin position="1"/>
        <end position="23"/>
    </location>
</feature>
<evidence type="ECO:0000256" key="1">
    <source>
        <dbReference type="SAM" id="SignalP"/>
    </source>
</evidence>
<proteinExistence type="predicted"/>
<name>A0A2N3KN01_9PROT</name>
<dbReference type="InterPro" id="IPR002491">
    <property type="entry name" value="ABC_transptr_periplasmic_BD"/>
</dbReference>
<evidence type="ECO:0000313" key="4">
    <source>
        <dbReference type="Proteomes" id="UP000233597"/>
    </source>
</evidence>
<evidence type="ECO:0000259" key="2">
    <source>
        <dbReference type="PROSITE" id="PS50983"/>
    </source>
</evidence>
<dbReference type="AlphaFoldDB" id="A0A2N3KN01"/>
<dbReference type="Gene3D" id="3.40.50.1980">
    <property type="entry name" value="Nitrogenase molybdenum iron protein domain"/>
    <property type="match status" value="2"/>
</dbReference>
<feature type="chain" id="PRO_5014839869" description="Fe/B12 periplasmic-binding domain-containing protein" evidence="1">
    <location>
        <begin position="24"/>
        <end position="307"/>
    </location>
</feature>
<dbReference type="PANTHER" id="PTHR30535:SF4">
    <property type="entry name" value="HEMIN-BINDING PERIPLASMIC PROTEIN HMUT"/>
    <property type="match status" value="1"/>
</dbReference>
<dbReference type="Pfam" id="PF01497">
    <property type="entry name" value="Peripla_BP_2"/>
    <property type="match status" value="1"/>
</dbReference>
<dbReference type="OrthoDB" id="9797736at2"/>
<feature type="domain" description="Fe/B12 periplasmic-binding" evidence="2">
    <location>
        <begin position="46"/>
        <end position="304"/>
    </location>
</feature>
<evidence type="ECO:0000313" key="3">
    <source>
        <dbReference type="EMBL" id="PKR51932.1"/>
    </source>
</evidence>
<accession>A0A2N3KN01</accession>
<organism evidence="3 4">
    <name type="scientific">Thalassospira marina</name>
    <dbReference type="NCBI Taxonomy" id="2048283"/>
    <lineage>
        <taxon>Bacteria</taxon>
        <taxon>Pseudomonadati</taxon>
        <taxon>Pseudomonadota</taxon>
        <taxon>Alphaproteobacteria</taxon>
        <taxon>Rhodospirillales</taxon>
        <taxon>Thalassospiraceae</taxon>
        <taxon>Thalassospira</taxon>
    </lineage>
</organism>
<dbReference type="Proteomes" id="UP000233597">
    <property type="component" value="Unassembled WGS sequence"/>
</dbReference>
<comment type="caution">
    <text evidence="3">The sequence shown here is derived from an EMBL/GenBank/DDBJ whole genome shotgun (WGS) entry which is preliminary data.</text>
</comment>
<gene>
    <name evidence="3" type="ORF">COO20_17525</name>
</gene>
<keyword evidence="1" id="KW-0732">Signal</keyword>
<dbReference type="PROSITE" id="PS50983">
    <property type="entry name" value="FE_B12_PBP"/>
    <property type="match status" value="1"/>
</dbReference>
<dbReference type="InterPro" id="IPR050902">
    <property type="entry name" value="ABC_Transporter_SBP"/>
</dbReference>
<protein>
    <recommendedName>
        <fullName evidence="2">Fe/B12 periplasmic-binding domain-containing protein</fullName>
    </recommendedName>
</protein>